<dbReference type="PANTHER" id="PTHR45947:SF3">
    <property type="entry name" value="SULFOQUINOVOSYL TRANSFERASE SQD2"/>
    <property type="match status" value="1"/>
</dbReference>
<dbReference type="AlphaFoldDB" id="A0A7L4PH22"/>
<dbReference type="PANTHER" id="PTHR45947">
    <property type="entry name" value="SULFOQUINOVOSYL TRANSFERASE SQD2"/>
    <property type="match status" value="1"/>
</dbReference>
<dbReference type="InterPro" id="IPR050194">
    <property type="entry name" value="Glycosyltransferase_grp1"/>
</dbReference>
<dbReference type="GO" id="GO:0016758">
    <property type="term" value="F:hexosyltransferase activity"/>
    <property type="evidence" value="ECO:0007669"/>
    <property type="project" value="TreeGrafter"/>
</dbReference>
<evidence type="ECO:0000259" key="2">
    <source>
        <dbReference type="Pfam" id="PF13439"/>
    </source>
</evidence>
<dbReference type="EMBL" id="JAAVJF010000007">
    <property type="protein sequence ID" value="NYR16616.1"/>
    <property type="molecule type" value="Genomic_DNA"/>
</dbReference>
<sequence>MRIAIVSSGLIKLPPKKGGAVESYVYNLAKHLRMLGVDAYAIDCIKTAGHENQEDFILRVKCDSNLHKVLCREASARCNVLKEVVFARRATKILDKFDVVHVNTAWVGFTLSLLLRRPRFVYTCHNPLWPEDQVHFGEKIVRIVEGHAMRRAHAVIALNNTMKRSIEAKAKVGPSKIFIVPNGVDTEFYRPNLPCEHVNEEYGLEGKKVVLFVGRVTWGKGVHILLKAIKRLRDFYNVRDVKALIVGPLSGFYKSDKPSSYAQLLMSYAKANNLGVVFTGSIDSDMLRYVYSCSHVLVLPSYFEAFGMVLIEAMASGIPVIGSRAGGIPDIIEEGVNGFTFPVGDDVTLAEKLYTLLTDESLHKNMANAARSIAVTRYSWKIVAKKLLKLYEIENSIQS</sequence>
<evidence type="ECO:0000313" key="3">
    <source>
        <dbReference type="EMBL" id="NYR16616.1"/>
    </source>
</evidence>
<proteinExistence type="predicted"/>
<gene>
    <name evidence="3" type="ORF">HC235_11915</name>
</gene>
<dbReference type="Pfam" id="PF00534">
    <property type="entry name" value="Glycos_transf_1"/>
    <property type="match status" value="1"/>
</dbReference>
<dbReference type="Gene3D" id="3.40.50.2000">
    <property type="entry name" value="Glycogen Phosphorylase B"/>
    <property type="match status" value="2"/>
</dbReference>
<evidence type="ECO:0000313" key="4">
    <source>
        <dbReference type="Proteomes" id="UP000554766"/>
    </source>
</evidence>
<comment type="caution">
    <text evidence="3">The sequence shown here is derived from an EMBL/GenBank/DDBJ whole genome shotgun (WGS) entry which is preliminary data.</text>
</comment>
<accession>A0A7L4PH22</accession>
<name>A0A7L4PH22_9CREN</name>
<dbReference type="RefSeq" id="WP_128622141.1">
    <property type="nucleotide sequence ID" value="NZ_JAAVJF010000007.1"/>
</dbReference>
<feature type="domain" description="Glycosyltransferase subfamily 4-like N-terminal" evidence="2">
    <location>
        <begin position="21"/>
        <end position="187"/>
    </location>
</feature>
<protein>
    <submittedName>
        <fullName evidence="3">Glycosyltransferase family 4 protein</fullName>
    </submittedName>
</protein>
<keyword evidence="4" id="KW-1185">Reference proteome</keyword>
<feature type="domain" description="Glycosyl transferase family 1" evidence="1">
    <location>
        <begin position="204"/>
        <end position="371"/>
    </location>
</feature>
<evidence type="ECO:0000259" key="1">
    <source>
        <dbReference type="Pfam" id="PF00534"/>
    </source>
</evidence>
<dbReference type="GeneID" id="5054856"/>
<dbReference type="Pfam" id="PF13439">
    <property type="entry name" value="Glyco_transf_4"/>
    <property type="match status" value="1"/>
</dbReference>
<dbReference type="InterPro" id="IPR001296">
    <property type="entry name" value="Glyco_trans_1"/>
</dbReference>
<dbReference type="Proteomes" id="UP000554766">
    <property type="component" value="Unassembled WGS sequence"/>
</dbReference>
<keyword evidence="3" id="KW-0808">Transferase</keyword>
<dbReference type="CDD" id="cd03801">
    <property type="entry name" value="GT4_PimA-like"/>
    <property type="match status" value="1"/>
</dbReference>
<dbReference type="InterPro" id="IPR028098">
    <property type="entry name" value="Glyco_trans_4-like_N"/>
</dbReference>
<dbReference type="SUPFAM" id="SSF53756">
    <property type="entry name" value="UDP-Glycosyltransferase/glycogen phosphorylase"/>
    <property type="match status" value="1"/>
</dbReference>
<reference evidence="3 4" key="1">
    <citation type="journal article" date="2020" name="Nat. Commun.">
        <title>The structures of two archaeal type IV pili illuminate evolutionary relationships.</title>
        <authorList>
            <person name="Wang F."/>
            <person name="Baquero D.P."/>
            <person name="Su Z."/>
            <person name="Beltran L.C."/>
            <person name="Prangishvili D."/>
            <person name="Krupovic M."/>
            <person name="Egelman E.H."/>
        </authorList>
    </citation>
    <scope>NUCLEOTIDE SEQUENCE [LARGE SCALE GENOMIC DNA]</scope>
    <source>
        <strain evidence="3 4">2GA</strain>
    </source>
</reference>
<organism evidence="3 4">
    <name type="scientific">Pyrobaculum arsenaticum</name>
    <dbReference type="NCBI Taxonomy" id="121277"/>
    <lineage>
        <taxon>Archaea</taxon>
        <taxon>Thermoproteota</taxon>
        <taxon>Thermoprotei</taxon>
        <taxon>Thermoproteales</taxon>
        <taxon>Thermoproteaceae</taxon>
        <taxon>Pyrobaculum</taxon>
    </lineage>
</organism>